<keyword evidence="2 3" id="KW-0624">Polysaccharide degradation</keyword>
<dbReference type="GO" id="GO:0016161">
    <property type="term" value="F:beta-amylase activity"/>
    <property type="evidence" value="ECO:0007669"/>
    <property type="project" value="UniProtKB-EC"/>
</dbReference>
<name>A0A941FFU5_9BACI</name>
<evidence type="ECO:0000313" key="4">
    <source>
        <dbReference type="EMBL" id="MBR8644008.1"/>
    </source>
</evidence>
<evidence type="ECO:0000313" key="5">
    <source>
        <dbReference type="Proteomes" id="UP000680045"/>
    </source>
</evidence>
<reference evidence="4" key="1">
    <citation type="submission" date="2021-04" db="EMBL/GenBank/DDBJ databases">
        <title>Whole genome sequencing of Enterococci isolates from hospitalized patients.</title>
        <authorList>
            <person name="Ogoti B.M."/>
            <person name="Onyambu F.G."/>
        </authorList>
    </citation>
    <scope>NUCLEOTIDE SEQUENCE</scope>
    <source>
        <strain evidence="4">242</strain>
    </source>
</reference>
<dbReference type="Pfam" id="PF01373">
    <property type="entry name" value="Glyco_hydro_14"/>
    <property type="match status" value="1"/>
</dbReference>
<keyword evidence="3" id="KW-0326">Glycosidase</keyword>
<protein>
    <recommendedName>
        <fullName evidence="3">Beta-amylase</fullName>
        <ecNumber evidence="3">3.2.1.2</ecNumber>
    </recommendedName>
</protein>
<evidence type="ECO:0000256" key="1">
    <source>
        <dbReference type="ARBA" id="ARBA00023277"/>
    </source>
</evidence>
<dbReference type="SUPFAM" id="SSF51445">
    <property type="entry name" value="(Trans)glycosidases"/>
    <property type="match status" value="1"/>
</dbReference>
<dbReference type="InterPro" id="IPR001554">
    <property type="entry name" value="Glyco_hydro_14"/>
</dbReference>
<keyword evidence="1 3" id="KW-0119">Carbohydrate metabolism</keyword>
<accession>A0A941FFU5</accession>
<dbReference type="InterPro" id="IPR017853">
    <property type="entry name" value="GH"/>
</dbReference>
<dbReference type="EC" id="3.2.1.2" evidence="3"/>
<evidence type="ECO:0000256" key="3">
    <source>
        <dbReference type="RuleBase" id="RU000509"/>
    </source>
</evidence>
<keyword evidence="3" id="KW-0378">Hydrolase</keyword>
<comment type="caution">
    <text evidence="4">The sequence shown here is derived from an EMBL/GenBank/DDBJ whole genome shotgun (WGS) entry which is preliminary data.</text>
</comment>
<dbReference type="Proteomes" id="UP000680045">
    <property type="component" value="Unassembled WGS sequence"/>
</dbReference>
<proteinExistence type="inferred from homology"/>
<dbReference type="Gene3D" id="3.20.20.80">
    <property type="entry name" value="Glycosidases"/>
    <property type="match status" value="1"/>
</dbReference>
<dbReference type="EMBL" id="JAGTPW010000003">
    <property type="protein sequence ID" value="MBR8644008.1"/>
    <property type="molecule type" value="Genomic_DNA"/>
</dbReference>
<organism evidence="4 5">
    <name type="scientific">Peribacillus frigoritolerans</name>
    <dbReference type="NCBI Taxonomy" id="450367"/>
    <lineage>
        <taxon>Bacteria</taxon>
        <taxon>Bacillati</taxon>
        <taxon>Bacillota</taxon>
        <taxon>Bacilli</taxon>
        <taxon>Bacillales</taxon>
        <taxon>Bacillaceae</taxon>
        <taxon>Peribacillus</taxon>
    </lineage>
</organism>
<dbReference type="GO" id="GO:0000272">
    <property type="term" value="P:polysaccharide catabolic process"/>
    <property type="evidence" value="ECO:0007669"/>
    <property type="project" value="UniProtKB-KW"/>
</dbReference>
<sequence>MINISKGNILSSIGILLLKQMNVSDFEEQMNKVIGEGWRFMNKLSVGVFTFMLYFVPLSNTPGIAEVQPDYKLYVMAPLGEITDWEAFKAELTQLKENGVYAITTDIWWGLVESKKR</sequence>
<gene>
    <name evidence="4" type="ORF">KEH51_02450</name>
</gene>
<dbReference type="AlphaFoldDB" id="A0A941FFU5"/>
<comment type="catalytic activity">
    <reaction evidence="3">
        <text>Hydrolysis of (1-&gt;4)-alpha-D-glucosidic linkages in polysaccharides so as to remove successive maltose units from the non-reducing ends of the chains.</text>
        <dbReference type="EC" id="3.2.1.2"/>
    </reaction>
</comment>
<comment type="similarity">
    <text evidence="3">Belongs to the glycosyl hydrolase 14 family.</text>
</comment>
<evidence type="ECO:0000256" key="2">
    <source>
        <dbReference type="ARBA" id="ARBA00023326"/>
    </source>
</evidence>